<dbReference type="RefSeq" id="WP_213296574.1">
    <property type="nucleotide sequence ID" value="NZ_JAGYVZ010000004.1"/>
</dbReference>
<accession>A0ABS5P8K0</accession>
<reference evidence="2 3" key="1">
    <citation type="journal article" date="2018" name="Int. J. Syst. Evol. Microbiol.">
        <title>Flavobacterium chryseum sp. nov. and Flavobacterium psychroterrae sp. nov., novel environmental bacteria isolated from Antarctica.</title>
        <authorList>
            <person name="Kralova S."/>
            <person name="Svec P."/>
            <person name="Busse H.J."/>
            <person name="Stankova E."/>
            <person name="Vaczi P."/>
            <person name="Sedlacek I."/>
        </authorList>
    </citation>
    <scope>NUCLEOTIDE SEQUENCE [LARGE SCALE GENOMIC DNA]</scope>
    <source>
        <strain evidence="2 3">CCM 8827</strain>
    </source>
</reference>
<sequence length="60" mass="6759">MKSINVTRGKYDYVIFLEHIISVSSSNVENETYIRVTNGDSILVEGSLNEIVNKINKAKN</sequence>
<feature type="domain" description="HTH LytTR-type" evidence="1">
    <location>
        <begin position="4"/>
        <end position="60"/>
    </location>
</feature>
<evidence type="ECO:0000259" key="1">
    <source>
        <dbReference type="PROSITE" id="PS50930"/>
    </source>
</evidence>
<dbReference type="EMBL" id="JAGYVZ010000004">
    <property type="protein sequence ID" value="MBS7230643.1"/>
    <property type="molecule type" value="Genomic_DNA"/>
</dbReference>
<dbReference type="PROSITE" id="PS50930">
    <property type="entry name" value="HTH_LYTTR"/>
    <property type="match status" value="1"/>
</dbReference>
<keyword evidence="3" id="KW-1185">Reference proteome</keyword>
<organism evidence="2 3">
    <name type="scientific">Flavobacterium psychroterrae</name>
    <dbReference type="NCBI Taxonomy" id="2133767"/>
    <lineage>
        <taxon>Bacteria</taxon>
        <taxon>Pseudomonadati</taxon>
        <taxon>Bacteroidota</taxon>
        <taxon>Flavobacteriia</taxon>
        <taxon>Flavobacteriales</taxon>
        <taxon>Flavobacteriaceae</taxon>
        <taxon>Flavobacterium</taxon>
    </lineage>
</organism>
<gene>
    <name evidence="2" type="ORF">KHA90_06375</name>
</gene>
<dbReference type="Proteomes" id="UP000722625">
    <property type="component" value="Unassembled WGS sequence"/>
</dbReference>
<comment type="caution">
    <text evidence="2">The sequence shown here is derived from an EMBL/GenBank/DDBJ whole genome shotgun (WGS) entry which is preliminary data.</text>
</comment>
<proteinExistence type="predicted"/>
<dbReference type="InterPro" id="IPR007492">
    <property type="entry name" value="LytTR_DNA-bd_dom"/>
</dbReference>
<protein>
    <recommendedName>
        <fullName evidence="1">HTH LytTR-type domain-containing protein</fullName>
    </recommendedName>
</protein>
<evidence type="ECO:0000313" key="3">
    <source>
        <dbReference type="Proteomes" id="UP000722625"/>
    </source>
</evidence>
<name>A0ABS5P8K0_9FLAO</name>
<evidence type="ECO:0000313" key="2">
    <source>
        <dbReference type="EMBL" id="MBS7230643.1"/>
    </source>
</evidence>